<dbReference type="Proteomes" id="UP000187506">
    <property type="component" value="Chromosome"/>
</dbReference>
<evidence type="ECO:0000313" key="5">
    <source>
        <dbReference type="Proteomes" id="UP000187506"/>
    </source>
</evidence>
<evidence type="ECO:0000256" key="1">
    <source>
        <dbReference type="ARBA" id="ARBA00022729"/>
    </source>
</evidence>
<feature type="domain" description="Secretion system C-terminal sorting" evidence="3">
    <location>
        <begin position="191"/>
        <end position="254"/>
    </location>
</feature>
<evidence type="ECO:0000259" key="3">
    <source>
        <dbReference type="Pfam" id="PF18962"/>
    </source>
</evidence>
<organism evidence="4 5">
    <name type="scientific">Lacinutrix venerupis</name>
    <dbReference type="NCBI Taxonomy" id="1486034"/>
    <lineage>
        <taxon>Bacteria</taxon>
        <taxon>Pseudomonadati</taxon>
        <taxon>Bacteroidota</taxon>
        <taxon>Flavobacteriia</taxon>
        <taxon>Flavobacteriales</taxon>
        <taxon>Flavobacteriaceae</taxon>
        <taxon>Lacinutrix</taxon>
    </lineage>
</organism>
<dbReference type="RefSeq" id="WP_076732935.1">
    <property type="nucleotide sequence ID" value="NZ_CP019352.1"/>
</dbReference>
<gene>
    <name evidence="4" type="ORF">BWR22_06995</name>
</gene>
<dbReference type="NCBIfam" id="TIGR04183">
    <property type="entry name" value="Por_Secre_tail"/>
    <property type="match status" value="1"/>
</dbReference>
<dbReference type="KEGG" id="lvn:BWR22_06995"/>
<dbReference type="EMBL" id="CP019352">
    <property type="protein sequence ID" value="APY00065.1"/>
    <property type="molecule type" value="Genomic_DNA"/>
</dbReference>
<dbReference type="AlphaFoldDB" id="A0AAC9LMG0"/>
<accession>A0AAC9LMG0</accession>
<proteinExistence type="predicted"/>
<keyword evidence="1 2" id="KW-0732">Signal</keyword>
<name>A0AAC9LMG0_9FLAO</name>
<evidence type="ECO:0000256" key="2">
    <source>
        <dbReference type="SAM" id="SignalP"/>
    </source>
</evidence>
<evidence type="ECO:0000313" key="4">
    <source>
        <dbReference type="EMBL" id="APY00065.1"/>
    </source>
</evidence>
<feature type="chain" id="PRO_5041956837" description="Secretion system C-terminal sorting domain-containing protein" evidence="2">
    <location>
        <begin position="24"/>
        <end position="257"/>
    </location>
</feature>
<keyword evidence="5" id="KW-1185">Reference proteome</keyword>
<reference evidence="4 5" key="1">
    <citation type="submission" date="2017-01" db="EMBL/GenBank/DDBJ databases">
        <title>Complete genome of Lacinutrix venerupis DOK2-8 isolated from seawater in Dokdo.</title>
        <authorList>
            <person name="Chi W.-J."/>
            <person name="Kim J.H."/>
        </authorList>
    </citation>
    <scope>NUCLEOTIDE SEQUENCE [LARGE SCALE GENOMIC DNA]</scope>
    <source>
        <strain evidence="4 5">DOK2-8</strain>
    </source>
</reference>
<dbReference type="InterPro" id="IPR026444">
    <property type="entry name" value="Secre_tail"/>
</dbReference>
<sequence>MTKNYFKLPFLIIALLSSSIALSQTVFEFTNFSQSNTNGSNMFEMTESQPDPSDTIPFVMLANALNGTTGVLISTFNINGAFGTDGNVMRSNPATRMNFDFNKAVDIVSIITLNGESGDDTFTFTPNGGTGSPVQVTIPGNNAQNVALNWQGASGFSVTSSQGTISFFFDTLVISENTLTTKEFSLNKVSIYPNPTNNIINIKSNNAIQNVELYDVLGKKVKTTKASTISLNSFSKGIYIMKVTTDKGIVTKKVTKI</sequence>
<dbReference type="Pfam" id="PF18962">
    <property type="entry name" value="Por_Secre_tail"/>
    <property type="match status" value="1"/>
</dbReference>
<feature type="signal peptide" evidence="2">
    <location>
        <begin position="1"/>
        <end position="23"/>
    </location>
</feature>
<protein>
    <recommendedName>
        <fullName evidence="3">Secretion system C-terminal sorting domain-containing protein</fullName>
    </recommendedName>
</protein>